<keyword evidence="3" id="KW-1185">Reference proteome</keyword>
<dbReference type="EMBL" id="SNYV01000011">
    <property type="protein sequence ID" value="TDQ79415.1"/>
    <property type="molecule type" value="Genomic_DNA"/>
</dbReference>
<feature type="domain" description="NAD(P)-binding" evidence="1">
    <location>
        <begin position="7"/>
        <end position="131"/>
    </location>
</feature>
<gene>
    <name evidence="2" type="ORF">CLV99_0852</name>
</gene>
<sequence>MKALLIGATGATGKDLLHLLLADDTFSRVDVFVRRSLSVQHEKLHVHVIDFDAVEQWQELVTGDVLFCSLGTTLKVAGSKEAQWKIDYDYQYNFAKAARANNVPKLVLVSAALASATSIFFYNKMKGQLEEAIQALDFPRLSIFNPPALIRKDSDRPGEALAIKITKWFNKIGLLTKQRPLPTEILAQALLHASLNQNEGFHRYAGEEIWKYAGK</sequence>
<comment type="caution">
    <text evidence="2">The sequence shown here is derived from an EMBL/GenBank/DDBJ whole genome shotgun (WGS) entry which is preliminary data.</text>
</comment>
<dbReference type="PANTHER" id="PTHR14097">
    <property type="entry name" value="OXIDOREDUCTASE HTATIP2"/>
    <property type="match status" value="1"/>
</dbReference>
<dbReference type="OrthoDB" id="9798632at2"/>
<protein>
    <submittedName>
        <fullName evidence="2">Putative NAD(P)-binding protein</fullName>
    </submittedName>
</protein>
<dbReference type="SUPFAM" id="SSF51735">
    <property type="entry name" value="NAD(P)-binding Rossmann-fold domains"/>
    <property type="match status" value="1"/>
</dbReference>
<dbReference type="Proteomes" id="UP000295292">
    <property type="component" value="Unassembled WGS sequence"/>
</dbReference>
<evidence type="ECO:0000259" key="1">
    <source>
        <dbReference type="Pfam" id="PF13460"/>
    </source>
</evidence>
<dbReference type="Gene3D" id="3.40.50.720">
    <property type="entry name" value="NAD(P)-binding Rossmann-like Domain"/>
    <property type="match status" value="1"/>
</dbReference>
<evidence type="ECO:0000313" key="2">
    <source>
        <dbReference type="EMBL" id="TDQ79415.1"/>
    </source>
</evidence>
<dbReference type="PANTHER" id="PTHR14097:SF7">
    <property type="entry name" value="OXIDOREDUCTASE HTATIP2"/>
    <property type="match status" value="1"/>
</dbReference>
<dbReference type="RefSeq" id="WP_133583211.1">
    <property type="nucleotide sequence ID" value="NZ_SNYV01000011.1"/>
</dbReference>
<accession>A0A4R6WM52</accession>
<organism evidence="2 3">
    <name type="scientific">Sphingobacterium yanglingense</name>
    <dbReference type="NCBI Taxonomy" id="1437280"/>
    <lineage>
        <taxon>Bacteria</taxon>
        <taxon>Pseudomonadati</taxon>
        <taxon>Bacteroidota</taxon>
        <taxon>Sphingobacteriia</taxon>
        <taxon>Sphingobacteriales</taxon>
        <taxon>Sphingobacteriaceae</taxon>
        <taxon>Sphingobacterium</taxon>
    </lineage>
</organism>
<proteinExistence type="predicted"/>
<dbReference type="InterPro" id="IPR036291">
    <property type="entry name" value="NAD(P)-bd_dom_sf"/>
</dbReference>
<dbReference type="AlphaFoldDB" id="A0A4R6WM52"/>
<dbReference type="Pfam" id="PF13460">
    <property type="entry name" value="NAD_binding_10"/>
    <property type="match status" value="1"/>
</dbReference>
<evidence type="ECO:0000313" key="3">
    <source>
        <dbReference type="Proteomes" id="UP000295292"/>
    </source>
</evidence>
<dbReference type="InterPro" id="IPR016040">
    <property type="entry name" value="NAD(P)-bd_dom"/>
</dbReference>
<reference evidence="2 3" key="1">
    <citation type="submission" date="2019-03" db="EMBL/GenBank/DDBJ databases">
        <title>Genomic Encyclopedia of Archaeal and Bacterial Type Strains, Phase II (KMG-II): from individual species to whole genera.</title>
        <authorList>
            <person name="Goeker M."/>
        </authorList>
    </citation>
    <scope>NUCLEOTIDE SEQUENCE [LARGE SCALE GENOMIC DNA]</scope>
    <source>
        <strain evidence="2 3">DSM 28353</strain>
    </source>
</reference>
<name>A0A4R6WM52_9SPHI</name>